<sequence length="102" mass="11696">MYQSKIVKIENAPLLNNAERDEVQKEVLLIADRNRAEQFQEAKVLLDKIKTISDNSLELKEKTNDILKQIGANSYTKDMVIGFLKQVSNVPMFNIVMKEGKK</sequence>
<evidence type="ECO:0000313" key="1">
    <source>
        <dbReference type="EMBL" id="QDJ27114.1"/>
    </source>
</evidence>
<dbReference type="EMBL" id="CP017195">
    <property type="protein sequence ID" value="QDJ27114.1"/>
    <property type="molecule type" value="Genomic_DNA"/>
</dbReference>
<protein>
    <submittedName>
        <fullName evidence="1">Uncharacterized protein</fullName>
    </submittedName>
</protein>
<dbReference type="RefSeq" id="WP_109833804.1">
    <property type="nucleotide sequence ID" value="NZ_CP017195.1"/>
</dbReference>
<gene>
    <name evidence="1" type="ORF">BHS01_00320</name>
</gene>
<evidence type="ECO:0000313" key="2">
    <source>
        <dbReference type="Proteomes" id="UP000516280"/>
    </source>
</evidence>
<dbReference type="KEGG" id="lpaa:BHS01_00320"/>
<organism evidence="1 2">
    <name type="scientific">Pseudolactococcus paracarnosus</name>
    <dbReference type="NCBI Taxonomy" id="2749962"/>
    <lineage>
        <taxon>Bacteria</taxon>
        <taxon>Bacillati</taxon>
        <taxon>Bacillota</taxon>
        <taxon>Bacilli</taxon>
        <taxon>Lactobacillales</taxon>
        <taxon>Streptococcaceae</taxon>
        <taxon>Pseudolactococcus</taxon>
    </lineage>
</organism>
<proteinExistence type="predicted"/>
<dbReference type="Proteomes" id="UP000516280">
    <property type="component" value="Chromosome"/>
</dbReference>
<accession>A0A7L4WB60</accession>
<dbReference type="AlphaFoldDB" id="A0A7L4WB60"/>
<name>A0A7L4WB60_9LACT</name>
<reference evidence="1 2" key="1">
    <citation type="submission" date="2016-09" db="EMBL/GenBank/DDBJ databases">
        <title>Lactic acid bacteria from MAP meat Genome sequencing and assembly.</title>
        <authorList>
            <person name="Behr J."/>
            <person name="Hilgarth M."/>
            <person name="Vogel R.F."/>
        </authorList>
    </citation>
    <scope>NUCLEOTIDE SEQUENCE [LARGE SCALE GENOMIC DNA]</scope>
    <source>
        <strain evidence="1 2">TMW21615</strain>
    </source>
</reference>